<dbReference type="PANTHER" id="PTHR34205:SF2">
    <property type="entry name" value="DUF962 DOMAIN-CONTAINING PROTEIN"/>
    <property type="match status" value="1"/>
</dbReference>
<dbReference type="AlphaFoldDB" id="A0A813RKE3"/>
<proteinExistence type="predicted"/>
<dbReference type="EMBL" id="CAJNOQ010000295">
    <property type="protein sequence ID" value="CAF0783662.1"/>
    <property type="molecule type" value="Genomic_DNA"/>
</dbReference>
<dbReference type="PANTHER" id="PTHR34205">
    <property type="entry name" value="TRANSMEMBRANE PROTEIN"/>
    <property type="match status" value="1"/>
</dbReference>
<protein>
    <recommendedName>
        <fullName evidence="5">Transmembrane protein</fullName>
    </recommendedName>
</protein>
<organism evidence="2 4">
    <name type="scientific">Didymodactylos carnosus</name>
    <dbReference type="NCBI Taxonomy" id="1234261"/>
    <lineage>
        <taxon>Eukaryota</taxon>
        <taxon>Metazoa</taxon>
        <taxon>Spiralia</taxon>
        <taxon>Gnathifera</taxon>
        <taxon>Rotifera</taxon>
        <taxon>Eurotatoria</taxon>
        <taxon>Bdelloidea</taxon>
        <taxon>Philodinida</taxon>
        <taxon>Philodinidae</taxon>
        <taxon>Didymodactylos</taxon>
    </lineage>
</organism>
<keyword evidence="1" id="KW-1133">Transmembrane helix</keyword>
<dbReference type="Pfam" id="PF06127">
    <property type="entry name" value="Mpo1-like"/>
    <property type="match status" value="1"/>
</dbReference>
<sequence>MGSPPTTKTYGYIFCALAIGISSILIQARHSPRWMKYLPQNVASTKSYESFESFYPHYLDEHTLHITRQLHYVGTSLFLITMVMQPTLIIPAVAAAMTGYSLVPFLRGFATGIPEMAIMLLIYILGGRLLGKSYVAMMKPLVFSYSFAWIGHFFYEKNKPATFIYPTYSFMGDFRLVFDAIKSQISS</sequence>
<gene>
    <name evidence="2" type="ORF">GPM918_LOCUS2610</name>
    <name evidence="3" type="ORF">SRO942_LOCUS2610</name>
</gene>
<evidence type="ECO:0000313" key="3">
    <source>
        <dbReference type="EMBL" id="CAF3567204.1"/>
    </source>
</evidence>
<dbReference type="Proteomes" id="UP000663829">
    <property type="component" value="Unassembled WGS sequence"/>
</dbReference>
<feature type="transmembrane region" description="Helical" evidence="1">
    <location>
        <begin position="105"/>
        <end position="125"/>
    </location>
</feature>
<evidence type="ECO:0008006" key="5">
    <source>
        <dbReference type="Google" id="ProtNLM"/>
    </source>
</evidence>
<reference evidence="2" key="1">
    <citation type="submission" date="2021-02" db="EMBL/GenBank/DDBJ databases">
        <authorList>
            <person name="Nowell W R."/>
        </authorList>
    </citation>
    <scope>NUCLEOTIDE SEQUENCE</scope>
</reference>
<dbReference type="OrthoDB" id="5511466at2759"/>
<keyword evidence="1" id="KW-0472">Membrane</keyword>
<accession>A0A813RKE3</accession>
<dbReference type="EMBL" id="CAJOBC010000295">
    <property type="protein sequence ID" value="CAF3567204.1"/>
    <property type="molecule type" value="Genomic_DNA"/>
</dbReference>
<keyword evidence="1" id="KW-0812">Transmembrane</keyword>
<keyword evidence="4" id="KW-1185">Reference proteome</keyword>
<name>A0A813RKE3_9BILA</name>
<evidence type="ECO:0000256" key="1">
    <source>
        <dbReference type="SAM" id="Phobius"/>
    </source>
</evidence>
<evidence type="ECO:0000313" key="2">
    <source>
        <dbReference type="EMBL" id="CAF0783662.1"/>
    </source>
</evidence>
<feature type="transmembrane region" description="Helical" evidence="1">
    <location>
        <begin position="77"/>
        <end position="99"/>
    </location>
</feature>
<dbReference type="Proteomes" id="UP000681722">
    <property type="component" value="Unassembled WGS sequence"/>
</dbReference>
<evidence type="ECO:0000313" key="4">
    <source>
        <dbReference type="Proteomes" id="UP000663829"/>
    </source>
</evidence>
<feature type="transmembrane region" description="Helical" evidence="1">
    <location>
        <begin position="6"/>
        <end position="26"/>
    </location>
</feature>
<comment type="caution">
    <text evidence="2">The sequence shown here is derived from an EMBL/GenBank/DDBJ whole genome shotgun (WGS) entry which is preliminary data.</text>
</comment>
<dbReference type="InterPro" id="IPR009305">
    <property type="entry name" value="Mpo1-like"/>
</dbReference>